<evidence type="ECO:0000259" key="1">
    <source>
        <dbReference type="PROSITE" id="PS50994"/>
    </source>
</evidence>
<dbReference type="GO" id="GO:0003676">
    <property type="term" value="F:nucleic acid binding"/>
    <property type="evidence" value="ECO:0007669"/>
    <property type="project" value="InterPro"/>
</dbReference>
<dbReference type="Proteomes" id="UP000254620">
    <property type="component" value="Unassembled WGS sequence"/>
</dbReference>
<dbReference type="PANTHER" id="PTHR46889:SF5">
    <property type="entry name" value="INTEGRASE PROTEIN"/>
    <property type="match status" value="1"/>
</dbReference>
<feature type="domain" description="Integrase catalytic" evidence="1">
    <location>
        <begin position="127"/>
        <end position="288"/>
    </location>
</feature>
<dbReference type="GO" id="GO:0015074">
    <property type="term" value="P:DNA integration"/>
    <property type="evidence" value="ECO:0007669"/>
    <property type="project" value="InterPro"/>
</dbReference>
<dbReference type="InterPro" id="IPR012337">
    <property type="entry name" value="RNaseH-like_sf"/>
</dbReference>
<organism evidence="2 3">
    <name type="scientific">Avibacterium paragallinarum</name>
    <name type="common">Haemophilus gallinarum</name>
    <dbReference type="NCBI Taxonomy" id="728"/>
    <lineage>
        <taxon>Bacteria</taxon>
        <taxon>Pseudomonadati</taxon>
        <taxon>Pseudomonadota</taxon>
        <taxon>Gammaproteobacteria</taxon>
        <taxon>Pasteurellales</taxon>
        <taxon>Pasteurellaceae</taxon>
        <taxon>Avibacterium</taxon>
    </lineage>
</organism>
<reference evidence="2 3" key="1">
    <citation type="submission" date="2018-06" db="EMBL/GenBank/DDBJ databases">
        <authorList>
            <consortium name="Pathogen Informatics"/>
            <person name="Doyle S."/>
        </authorList>
    </citation>
    <scope>NUCLEOTIDE SEQUENCE [LARGE SCALE GENOMIC DNA]</scope>
    <source>
        <strain evidence="2 3">NCTC10926</strain>
    </source>
</reference>
<evidence type="ECO:0000313" key="2">
    <source>
        <dbReference type="EMBL" id="SUU98284.1"/>
    </source>
</evidence>
<proteinExistence type="predicted"/>
<dbReference type="Pfam" id="PF13333">
    <property type="entry name" value="rve_2"/>
    <property type="match status" value="1"/>
</dbReference>
<dbReference type="Pfam" id="PF00665">
    <property type="entry name" value="rve"/>
    <property type="match status" value="1"/>
</dbReference>
<dbReference type="InterPro" id="IPR036397">
    <property type="entry name" value="RNaseH_sf"/>
</dbReference>
<dbReference type="Gene3D" id="3.30.420.10">
    <property type="entry name" value="Ribonuclease H-like superfamily/Ribonuclease H"/>
    <property type="match status" value="1"/>
</dbReference>
<dbReference type="InterPro" id="IPR048020">
    <property type="entry name" value="Transpos_IS3"/>
</dbReference>
<accession>A0A380X667</accession>
<dbReference type="PROSITE" id="PS50994">
    <property type="entry name" value="INTEGRASE"/>
    <property type="match status" value="1"/>
</dbReference>
<dbReference type="InterPro" id="IPR001584">
    <property type="entry name" value="Integrase_cat-core"/>
</dbReference>
<name>A0A380X667_AVIPA</name>
<dbReference type="Pfam" id="PF13276">
    <property type="entry name" value="HTH_21"/>
    <property type="match status" value="1"/>
</dbReference>
<evidence type="ECO:0000313" key="3">
    <source>
        <dbReference type="Proteomes" id="UP000254620"/>
    </source>
</evidence>
<sequence length="293" mass="34507">MLLIYYSPKNAEKAVIVNALRSRFPLELLLRLIGLARSSFFYHLKPKSDKNVAISQKIEEIYRKNDENYGYHRITLELRKYLIINHKRVQAIMQRLGLKGKSKQKKYRSYQGKVGHIADNLLQRDFTATMPNEKWVTDITEFKCAEGKVYLSPIKDLFNNEIIAYDVARSPSFEQITRMLTQAVNRLAGEKPILHSDQGWQYQMMGYREILKKHGITQSMSRKGNCLDNGAMESFFGRLKTECYFGKRFETFEQLEKVIHEYIHYYNNERIQVKLKGLSPVEYRTQSLNEIRI</sequence>
<dbReference type="NCBIfam" id="NF033516">
    <property type="entry name" value="transpos_IS3"/>
    <property type="match status" value="1"/>
</dbReference>
<dbReference type="EMBL" id="UFSW01000001">
    <property type="protein sequence ID" value="SUU98284.1"/>
    <property type="molecule type" value="Genomic_DNA"/>
</dbReference>
<gene>
    <name evidence="2" type="ORF">NCTC10926_01710</name>
</gene>
<dbReference type="PANTHER" id="PTHR46889">
    <property type="entry name" value="TRANSPOSASE INSF FOR INSERTION SEQUENCE IS3B-RELATED"/>
    <property type="match status" value="1"/>
</dbReference>
<dbReference type="InterPro" id="IPR050900">
    <property type="entry name" value="Transposase_IS3/IS150/IS904"/>
</dbReference>
<dbReference type="InterPro" id="IPR025948">
    <property type="entry name" value="HTH-like_dom"/>
</dbReference>
<protein>
    <submittedName>
        <fullName evidence="2">Integrase core domain</fullName>
    </submittedName>
</protein>
<dbReference type="AlphaFoldDB" id="A0A380X667"/>
<dbReference type="SUPFAM" id="SSF53098">
    <property type="entry name" value="Ribonuclease H-like"/>
    <property type="match status" value="1"/>
</dbReference>